<organism evidence="5 6">
    <name type="scientific">Vibrio renipiscarius</name>
    <dbReference type="NCBI Taxonomy" id="1461322"/>
    <lineage>
        <taxon>Bacteria</taxon>
        <taxon>Pseudomonadati</taxon>
        <taxon>Pseudomonadota</taxon>
        <taxon>Gammaproteobacteria</taxon>
        <taxon>Vibrionales</taxon>
        <taxon>Vibrionaceae</taxon>
        <taxon>Vibrio</taxon>
    </lineage>
</organism>
<protein>
    <submittedName>
        <fullName evidence="5">MerR family transcriptional regulator</fullName>
    </submittedName>
</protein>
<dbReference type="RefSeq" id="WP_040992195.1">
    <property type="nucleotide sequence ID" value="NZ_JTKH01000024.1"/>
</dbReference>
<dbReference type="InterPro" id="IPR047057">
    <property type="entry name" value="MerR_fam"/>
</dbReference>
<dbReference type="Pfam" id="PF13411">
    <property type="entry name" value="MerR_1"/>
    <property type="match status" value="1"/>
</dbReference>
<name>A0A0C2NQ15_9VIBR</name>
<dbReference type="Gene3D" id="1.10.1660.10">
    <property type="match status" value="1"/>
</dbReference>
<dbReference type="PANTHER" id="PTHR30204">
    <property type="entry name" value="REDOX-CYCLING DRUG-SENSING TRANSCRIPTIONAL ACTIVATOR SOXR"/>
    <property type="match status" value="1"/>
</dbReference>
<comment type="caution">
    <text evidence="5">The sequence shown here is derived from an EMBL/GenBank/DDBJ whole genome shotgun (WGS) entry which is preliminary data.</text>
</comment>
<dbReference type="InterPro" id="IPR009061">
    <property type="entry name" value="DNA-bd_dom_put_sf"/>
</dbReference>
<keyword evidence="6" id="KW-1185">Reference proteome</keyword>
<dbReference type="Proteomes" id="UP000031672">
    <property type="component" value="Unassembled WGS sequence"/>
</dbReference>
<keyword evidence="2" id="KW-0238">DNA-binding</keyword>
<dbReference type="SMART" id="SM00422">
    <property type="entry name" value="HTH_MERR"/>
    <property type="match status" value="1"/>
</dbReference>
<accession>A0A0C2NQ15</accession>
<gene>
    <name evidence="5" type="ORF">OJ16_15730</name>
</gene>
<dbReference type="EMBL" id="JTKH01000024">
    <property type="protein sequence ID" value="KII76257.1"/>
    <property type="molecule type" value="Genomic_DNA"/>
</dbReference>
<feature type="domain" description="HTH merR-type" evidence="4">
    <location>
        <begin position="7"/>
        <end position="76"/>
    </location>
</feature>
<evidence type="ECO:0000313" key="6">
    <source>
        <dbReference type="Proteomes" id="UP000031672"/>
    </source>
</evidence>
<dbReference type="GO" id="GO:0003677">
    <property type="term" value="F:DNA binding"/>
    <property type="evidence" value="ECO:0007669"/>
    <property type="project" value="UniProtKB-KW"/>
</dbReference>
<dbReference type="PANTHER" id="PTHR30204:SF67">
    <property type="entry name" value="HTH-TYPE TRANSCRIPTIONAL REGULATOR MLRA-RELATED"/>
    <property type="match status" value="1"/>
</dbReference>
<evidence type="ECO:0000259" key="4">
    <source>
        <dbReference type="PROSITE" id="PS50937"/>
    </source>
</evidence>
<dbReference type="InterPro" id="IPR000551">
    <property type="entry name" value="MerR-type_HTH_dom"/>
</dbReference>
<dbReference type="SUPFAM" id="SSF46955">
    <property type="entry name" value="Putative DNA-binding domain"/>
    <property type="match status" value="1"/>
</dbReference>
<proteinExistence type="predicted"/>
<accession>A0A0C2NF56</accession>
<reference evidence="5 6" key="1">
    <citation type="submission" date="2014-11" db="EMBL/GenBank/DDBJ databases">
        <title>Draft Genome Sequence of Vibrio piscirenalis strains CECT 8603T and CECT 8604, two marine Gammaproteobacterium isolated from cultured gilthead sea bream (Sparus aurata).</title>
        <authorList>
            <person name="Arahal D.R."/>
            <person name="Rodrigo-Torres L."/>
            <person name="Lucena T."/>
            <person name="Pujalte M.J."/>
        </authorList>
    </citation>
    <scope>NUCLEOTIDE SEQUENCE [LARGE SCALE GENOMIC DNA]</scope>
    <source>
        <strain evidence="5 6">DCR 1-4-2</strain>
    </source>
</reference>
<dbReference type="OrthoDB" id="9800334at2"/>
<dbReference type="GO" id="GO:0003700">
    <property type="term" value="F:DNA-binding transcription factor activity"/>
    <property type="evidence" value="ECO:0007669"/>
    <property type="project" value="InterPro"/>
</dbReference>
<evidence type="ECO:0000256" key="3">
    <source>
        <dbReference type="ARBA" id="ARBA00023163"/>
    </source>
</evidence>
<dbReference type="AlphaFoldDB" id="A0A0C2NQ15"/>
<dbReference type="STRING" id="1461322.OJ16_15730"/>
<keyword evidence="1" id="KW-0805">Transcription regulation</keyword>
<evidence type="ECO:0000256" key="2">
    <source>
        <dbReference type="ARBA" id="ARBA00023125"/>
    </source>
</evidence>
<evidence type="ECO:0000256" key="1">
    <source>
        <dbReference type="ARBA" id="ARBA00023015"/>
    </source>
</evidence>
<keyword evidence="3" id="KW-0804">Transcription</keyword>
<sequence>MLYEEKLYAIREVAELTGIKPVTLRAWQRRYNIIQPQRTEKGHRLYTSDNIEQIRTIQGWLAQGVAIGKVKLLLDSEHVAEPTESDVDSQLEEVQVTLSALAQLNRQKVESTLSMVLKEYPLDIIMTRFLPPIFEAIDQVKRSQQTLQLGLFQSILLARLTLIIESENKAARNGRCLLLSYDPLGSIEMRLWALQLADRGYSMSFIEGIDDVSALQSNVGLDRYAMVAVFASQAPSTAQLVPLEALSASLGSQFTASSLLNTLLTV</sequence>
<evidence type="ECO:0000313" key="5">
    <source>
        <dbReference type="EMBL" id="KII76257.1"/>
    </source>
</evidence>
<dbReference type="CDD" id="cd01104">
    <property type="entry name" value="HTH_MlrA-CarA"/>
    <property type="match status" value="1"/>
</dbReference>
<dbReference type="PROSITE" id="PS50937">
    <property type="entry name" value="HTH_MERR_2"/>
    <property type="match status" value="1"/>
</dbReference>